<keyword evidence="7" id="KW-0238">DNA-binding</keyword>
<feature type="domain" description="UvrD-like helicase ATP-binding" evidence="15">
    <location>
        <begin position="8"/>
        <end position="286"/>
    </location>
</feature>
<keyword evidence="3" id="KW-0227">DNA damage</keyword>
<dbReference type="InterPro" id="IPR027417">
    <property type="entry name" value="P-loop_NTPase"/>
</dbReference>
<evidence type="ECO:0000256" key="4">
    <source>
        <dbReference type="ARBA" id="ARBA00022801"/>
    </source>
</evidence>
<evidence type="ECO:0000313" key="18">
    <source>
        <dbReference type="Proteomes" id="UP000294325"/>
    </source>
</evidence>
<dbReference type="InterPro" id="IPR014017">
    <property type="entry name" value="DNA_helicase_UvrD-like_C"/>
</dbReference>
<evidence type="ECO:0000256" key="14">
    <source>
        <dbReference type="PROSITE-ProRule" id="PRU00560"/>
    </source>
</evidence>
<dbReference type="GO" id="GO:0005524">
    <property type="term" value="F:ATP binding"/>
    <property type="evidence" value="ECO:0007669"/>
    <property type="project" value="UniProtKB-UniRule"/>
</dbReference>
<evidence type="ECO:0000256" key="11">
    <source>
        <dbReference type="ARBA" id="ARBA00034808"/>
    </source>
</evidence>
<keyword evidence="5 14" id="KW-0347">Helicase</keyword>
<dbReference type="GO" id="GO:0000725">
    <property type="term" value="P:recombinational repair"/>
    <property type="evidence" value="ECO:0007669"/>
    <property type="project" value="TreeGrafter"/>
</dbReference>
<dbReference type="Pfam" id="PF00580">
    <property type="entry name" value="UvrD-helicase"/>
    <property type="match status" value="1"/>
</dbReference>
<dbReference type="Pfam" id="PF21196">
    <property type="entry name" value="PcrA_UvrD_tudor"/>
    <property type="match status" value="1"/>
</dbReference>
<evidence type="ECO:0000256" key="5">
    <source>
        <dbReference type="ARBA" id="ARBA00022806"/>
    </source>
</evidence>
<dbReference type="RefSeq" id="WP_134356642.1">
    <property type="nucleotide sequence ID" value="NZ_CP038033.1"/>
</dbReference>
<dbReference type="Gene3D" id="1.10.10.160">
    <property type="match status" value="1"/>
</dbReference>
<feature type="binding site" evidence="14">
    <location>
        <begin position="29"/>
        <end position="36"/>
    </location>
    <ligand>
        <name>ATP</name>
        <dbReference type="ChEBI" id="CHEBI:30616"/>
    </ligand>
</feature>
<gene>
    <name evidence="17" type="primary">uvrD</name>
    <name evidence="17" type="synonym">mutU</name>
    <name evidence="17" type="synonym">recL</name>
    <name evidence="17" type="ORF">E3U44_03240</name>
</gene>
<evidence type="ECO:0000313" key="17">
    <source>
        <dbReference type="EMBL" id="QBQ53630.1"/>
    </source>
</evidence>
<dbReference type="EC" id="5.6.2.4" evidence="11"/>
<dbReference type="NCBIfam" id="NF008743">
    <property type="entry name" value="PRK11773.1"/>
    <property type="match status" value="1"/>
</dbReference>
<dbReference type="CDD" id="cd18807">
    <property type="entry name" value="SF1_C_UvrD"/>
    <property type="match status" value="1"/>
</dbReference>
<dbReference type="InterPro" id="IPR013986">
    <property type="entry name" value="DExx_box_DNA_helicase_dom_sf"/>
</dbReference>
<dbReference type="Gene3D" id="3.40.50.300">
    <property type="entry name" value="P-loop containing nucleotide triphosphate hydrolases"/>
    <property type="match status" value="2"/>
</dbReference>
<evidence type="ECO:0000256" key="3">
    <source>
        <dbReference type="ARBA" id="ARBA00022763"/>
    </source>
</evidence>
<dbReference type="FunFam" id="1.10.10.160:FF:000002">
    <property type="entry name" value="DNA helicase"/>
    <property type="match status" value="1"/>
</dbReference>
<dbReference type="InterPro" id="IPR000212">
    <property type="entry name" value="DNA_helicase_UvrD/REP"/>
</dbReference>
<dbReference type="CDD" id="cd17932">
    <property type="entry name" value="DEXQc_UvrD"/>
    <property type="match status" value="1"/>
</dbReference>
<evidence type="ECO:0000259" key="16">
    <source>
        <dbReference type="PROSITE" id="PS51217"/>
    </source>
</evidence>
<evidence type="ECO:0000256" key="1">
    <source>
        <dbReference type="ARBA" id="ARBA00009922"/>
    </source>
</evidence>
<evidence type="ECO:0000256" key="7">
    <source>
        <dbReference type="ARBA" id="ARBA00023125"/>
    </source>
</evidence>
<feature type="domain" description="UvrD-like helicase C-terminal" evidence="16">
    <location>
        <begin position="287"/>
        <end position="562"/>
    </location>
</feature>
<accession>A0A4P7BX07</accession>
<dbReference type="PANTHER" id="PTHR11070:SF2">
    <property type="entry name" value="ATP-DEPENDENT DNA HELICASE SRS2"/>
    <property type="match status" value="1"/>
</dbReference>
<keyword evidence="8" id="KW-0234">DNA repair</keyword>
<comment type="similarity">
    <text evidence="1">Belongs to the helicase family. UvrD subfamily.</text>
</comment>
<evidence type="ECO:0000256" key="12">
    <source>
        <dbReference type="ARBA" id="ARBA00034923"/>
    </source>
</evidence>
<keyword evidence="18" id="KW-1185">Reference proteome</keyword>
<dbReference type="Proteomes" id="UP000294325">
    <property type="component" value="Chromosome"/>
</dbReference>
<evidence type="ECO:0000256" key="2">
    <source>
        <dbReference type="ARBA" id="ARBA00022741"/>
    </source>
</evidence>
<keyword evidence="6 14" id="KW-0067">ATP-binding</keyword>
<proteinExistence type="inferred from homology"/>
<dbReference type="GO" id="GO:0016887">
    <property type="term" value="F:ATP hydrolysis activity"/>
    <property type="evidence" value="ECO:0007669"/>
    <property type="project" value="RHEA"/>
</dbReference>
<reference evidence="17 18" key="1">
    <citation type="submission" date="2019-03" db="EMBL/GenBank/DDBJ databases">
        <title>The genome sequence of Nitrosococcus wardiae strain D1FHST reveals the archetypal metabolic capacity of ammonia-oxidizing Gammaproteobacteria.</title>
        <authorList>
            <person name="Wang L."/>
            <person name="Lim C.K."/>
            <person name="Hanson T.E."/>
            <person name="Dang H."/>
            <person name="Klotz M.G."/>
        </authorList>
    </citation>
    <scope>NUCLEOTIDE SEQUENCE [LARGE SCALE GENOMIC DNA]</scope>
    <source>
        <strain evidence="17 18">D1FHS</strain>
    </source>
</reference>
<dbReference type="PROSITE" id="PS51217">
    <property type="entry name" value="UVRD_HELICASE_CTER"/>
    <property type="match status" value="1"/>
</dbReference>
<dbReference type="SUPFAM" id="SSF52540">
    <property type="entry name" value="P-loop containing nucleoside triphosphate hydrolases"/>
    <property type="match status" value="1"/>
</dbReference>
<sequence length="717" mass="81952">MDISSLLNPLNKAQREAVAAPAGHHLVLAGAGSGKTRVLVHRIAWLIRSQGISPFSLLAVTFTNKAAGEMRGRIEELLGMPAGGMWMGTFHGLAHRLLRTHWQEAQLPQDFQILDSEDQYRLIRRILQNLNLDETRWPPRQAQWFINGRKDEGLRPQHLEDDGNPYLRQHIRIYHSYQSHCERSGLVDFAELLLRAHELWRDHAELLEHYQNRFTHILVDEFQDTNAIQYAWLRLLAGSQGELFIVGDDDQSIYGWRGARIENIQQLTRDFPTVRTVRLEQNYRSTGTILAAANTVIAHNSQRLGKNLWTDGEEGEPIQIYRAFNERDEAHFVVERIQAWQIQGERRADIAVLYRSNAQSRILEAALVEAGIPYRVQGGLRFFERAEIKDALAYLRLVAHQNDDSAFERVVNTPPRGIGERTLSQVREQARQAGLSLWQAATQLINTRNLSPRSANALQKFHRLIEGMATAIKALALPEKIELVLDQSGLFDHYRKDRSEKGQSRLENLKELINAASQFKSEDPSLETLSEFLAHAALEAGDTQAENREDCVQLMTLHAAKGLEFPLVFIVGMEEGLFPSPQSLNEPRRLEEERRLCYVGMTRARYHLYLIHAEHRWLYGSESYPKPSRFLHEIPAEFTYELRPQTHIVRPGYAPHLQEAMASDGSLQQGQRVRHPKFGEGVILALEGKGEHRRVQVNFNQGGTKWLAVTYANLQIV</sequence>
<dbReference type="GO" id="GO:0005829">
    <property type="term" value="C:cytosol"/>
    <property type="evidence" value="ECO:0007669"/>
    <property type="project" value="TreeGrafter"/>
</dbReference>
<organism evidence="17 18">
    <name type="scientific">Nitrosococcus wardiae</name>
    <dbReference type="NCBI Taxonomy" id="1814290"/>
    <lineage>
        <taxon>Bacteria</taxon>
        <taxon>Pseudomonadati</taxon>
        <taxon>Pseudomonadota</taxon>
        <taxon>Gammaproteobacteria</taxon>
        <taxon>Chromatiales</taxon>
        <taxon>Chromatiaceae</taxon>
        <taxon>Nitrosococcus</taxon>
    </lineage>
</organism>
<dbReference type="GO" id="GO:0033202">
    <property type="term" value="C:DNA helicase complex"/>
    <property type="evidence" value="ECO:0007669"/>
    <property type="project" value="TreeGrafter"/>
</dbReference>
<evidence type="ECO:0000256" key="10">
    <source>
        <dbReference type="ARBA" id="ARBA00034617"/>
    </source>
</evidence>
<dbReference type="PROSITE" id="PS51198">
    <property type="entry name" value="UVRD_HELICASE_ATP_BIND"/>
    <property type="match status" value="1"/>
</dbReference>
<evidence type="ECO:0000256" key="8">
    <source>
        <dbReference type="ARBA" id="ARBA00023204"/>
    </source>
</evidence>
<evidence type="ECO:0000256" key="13">
    <source>
        <dbReference type="ARBA" id="ARBA00048988"/>
    </source>
</evidence>
<keyword evidence="4 14" id="KW-0378">Hydrolase</keyword>
<dbReference type="AlphaFoldDB" id="A0A4P7BX07"/>
<comment type="catalytic activity">
    <reaction evidence="10">
        <text>Couples ATP hydrolysis with the unwinding of duplex DNA by translocating in the 3'-5' direction.</text>
        <dbReference type="EC" id="5.6.2.4"/>
    </reaction>
</comment>
<dbReference type="OrthoDB" id="9806690at2"/>
<dbReference type="GO" id="GO:0043138">
    <property type="term" value="F:3'-5' DNA helicase activity"/>
    <property type="evidence" value="ECO:0007669"/>
    <property type="project" value="UniProtKB-EC"/>
</dbReference>
<keyword evidence="2 14" id="KW-0547">Nucleotide-binding</keyword>
<evidence type="ECO:0000256" key="6">
    <source>
        <dbReference type="ARBA" id="ARBA00022840"/>
    </source>
</evidence>
<dbReference type="FunFam" id="1.10.486.10:FF:000003">
    <property type="entry name" value="ATP-dependent DNA helicase"/>
    <property type="match status" value="1"/>
</dbReference>
<name>A0A4P7BX07_9GAMM</name>
<evidence type="ECO:0000256" key="9">
    <source>
        <dbReference type="ARBA" id="ARBA00023235"/>
    </source>
</evidence>
<protein>
    <recommendedName>
        <fullName evidence="11">DNA 3'-5' helicase</fullName>
        <ecNumber evidence="11">5.6.2.4</ecNumber>
    </recommendedName>
    <alternativeName>
        <fullName evidence="12">DNA 3'-5' helicase II</fullName>
    </alternativeName>
</protein>
<dbReference type="KEGG" id="nwr:E3U44_03240"/>
<evidence type="ECO:0000259" key="15">
    <source>
        <dbReference type="PROSITE" id="PS51198"/>
    </source>
</evidence>
<dbReference type="InterPro" id="IPR014016">
    <property type="entry name" value="UvrD-like_ATP-bd"/>
</dbReference>
<dbReference type="Gene3D" id="1.10.486.10">
    <property type="entry name" value="PCRA, domain 4"/>
    <property type="match status" value="1"/>
</dbReference>
<dbReference type="FunFam" id="3.40.50.300:FF:001201">
    <property type="entry name" value="ATP-dependent DNA helicase UvrD2"/>
    <property type="match status" value="1"/>
</dbReference>
<dbReference type="Pfam" id="PF13361">
    <property type="entry name" value="UvrD_C"/>
    <property type="match status" value="1"/>
</dbReference>
<dbReference type="GO" id="GO:0003677">
    <property type="term" value="F:DNA binding"/>
    <property type="evidence" value="ECO:0007669"/>
    <property type="project" value="UniProtKB-KW"/>
</dbReference>
<comment type="catalytic activity">
    <reaction evidence="13">
        <text>ATP + H2O = ADP + phosphate + H(+)</text>
        <dbReference type="Rhea" id="RHEA:13065"/>
        <dbReference type="ChEBI" id="CHEBI:15377"/>
        <dbReference type="ChEBI" id="CHEBI:15378"/>
        <dbReference type="ChEBI" id="CHEBI:30616"/>
        <dbReference type="ChEBI" id="CHEBI:43474"/>
        <dbReference type="ChEBI" id="CHEBI:456216"/>
        <dbReference type="EC" id="5.6.2.4"/>
    </reaction>
</comment>
<dbReference type="EMBL" id="CP038033">
    <property type="protein sequence ID" value="QBQ53630.1"/>
    <property type="molecule type" value="Genomic_DNA"/>
</dbReference>
<dbReference type="PANTHER" id="PTHR11070">
    <property type="entry name" value="UVRD / RECB / PCRA DNA HELICASE FAMILY MEMBER"/>
    <property type="match status" value="1"/>
</dbReference>
<keyword evidence="9" id="KW-0413">Isomerase</keyword>